<name>A0A9X0C5B3_9EURO</name>
<accession>A0A9X0C5B3</accession>
<dbReference type="Proteomes" id="UP001149954">
    <property type="component" value="Unassembled WGS sequence"/>
</dbReference>
<feature type="chain" id="PRO_5040825944" evidence="1">
    <location>
        <begin position="18"/>
        <end position="261"/>
    </location>
</feature>
<evidence type="ECO:0000256" key="1">
    <source>
        <dbReference type="SAM" id="SignalP"/>
    </source>
</evidence>
<reference evidence="3" key="2">
    <citation type="journal article" date="2023" name="IMA Fungus">
        <title>Comparative genomic study of the Penicillium genus elucidates a diverse pangenome and 15 lateral gene transfer events.</title>
        <authorList>
            <person name="Petersen C."/>
            <person name="Sorensen T."/>
            <person name="Nielsen M.R."/>
            <person name="Sondergaard T.E."/>
            <person name="Sorensen J.L."/>
            <person name="Fitzpatrick D.A."/>
            <person name="Frisvad J.C."/>
            <person name="Nielsen K.L."/>
        </authorList>
    </citation>
    <scope>NUCLEOTIDE SEQUENCE</scope>
    <source>
        <strain evidence="3">IBT 29495</strain>
    </source>
</reference>
<comment type="caution">
    <text evidence="3">The sequence shown here is derived from an EMBL/GenBank/DDBJ whole genome shotgun (WGS) entry which is preliminary data.</text>
</comment>
<evidence type="ECO:0000313" key="4">
    <source>
        <dbReference type="Proteomes" id="UP001149954"/>
    </source>
</evidence>
<sequence>MPILFLICVLLAQQTLAFPNQHRVNRELSPYLRAGRDARSGSYQIPNTVQNGTSKARFDVPTPETTLDAETLFNLDAPQIDPINSSVFDWWYFDAVSNTNPDDSLVIAFFTSSMDAFPFLDANEPSILNVWLWASFANGTHYEDSLPATVATVTGADGVEINSSGNWSPKGFSWNALTEDQLKYEIIIASEKLPVEGRLTLTSRAPYHLPCGIQAERSQLEIAPHIGWVNLIPDAVGEVDLKIHGSTLRFRGPGYHDKVVI</sequence>
<evidence type="ECO:0000313" key="3">
    <source>
        <dbReference type="EMBL" id="KAJ5502758.1"/>
    </source>
</evidence>
<keyword evidence="4" id="KW-1185">Reference proteome</keyword>
<protein>
    <submittedName>
        <fullName evidence="3">Hydroxyneurosporene synthase</fullName>
    </submittedName>
</protein>
<dbReference type="OrthoDB" id="5344254at2759"/>
<proteinExistence type="predicted"/>
<dbReference type="AlphaFoldDB" id="A0A9X0C5B3"/>
<dbReference type="Pfam" id="PF24137">
    <property type="entry name" value="DA_N"/>
    <property type="match status" value="1"/>
</dbReference>
<feature type="signal peptide" evidence="1">
    <location>
        <begin position="1"/>
        <end position="17"/>
    </location>
</feature>
<reference evidence="3" key="1">
    <citation type="submission" date="2022-12" db="EMBL/GenBank/DDBJ databases">
        <authorList>
            <person name="Petersen C."/>
        </authorList>
    </citation>
    <scope>NUCLEOTIDE SEQUENCE</scope>
    <source>
        <strain evidence="3">IBT 29495</strain>
    </source>
</reference>
<keyword evidence="1" id="KW-0732">Signal</keyword>
<evidence type="ECO:0000259" key="2">
    <source>
        <dbReference type="Pfam" id="PF24137"/>
    </source>
</evidence>
<gene>
    <name evidence="3" type="ORF">N7463_005632</name>
</gene>
<dbReference type="EMBL" id="JAPWDS010000003">
    <property type="protein sequence ID" value="KAJ5502758.1"/>
    <property type="molecule type" value="Genomic_DNA"/>
</dbReference>
<organism evidence="3 4">
    <name type="scientific">Penicillium fimorum</name>
    <dbReference type="NCBI Taxonomy" id="1882269"/>
    <lineage>
        <taxon>Eukaryota</taxon>
        <taxon>Fungi</taxon>
        <taxon>Dikarya</taxon>
        <taxon>Ascomycota</taxon>
        <taxon>Pezizomycotina</taxon>
        <taxon>Eurotiomycetes</taxon>
        <taxon>Eurotiomycetidae</taxon>
        <taxon>Eurotiales</taxon>
        <taxon>Aspergillaceae</taxon>
        <taxon>Penicillium</taxon>
    </lineage>
</organism>
<dbReference type="InterPro" id="IPR056402">
    <property type="entry name" value="DA_N"/>
</dbReference>
<feature type="domain" description="Diels-Alderase N-terminal" evidence="2">
    <location>
        <begin position="74"/>
        <end position="259"/>
    </location>
</feature>
<dbReference type="SUPFAM" id="SSF159245">
    <property type="entry name" value="AttH-like"/>
    <property type="match status" value="1"/>
</dbReference>